<dbReference type="RefSeq" id="XP_006817644.1">
    <property type="nucleotide sequence ID" value="XM_006817581.1"/>
</dbReference>
<dbReference type="InterPro" id="IPR037272">
    <property type="entry name" value="SNS_sf"/>
</dbReference>
<feature type="non-terminal residue" evidence="8">
    <location>
        <position position="1"/>
    </location>
</feature>
<evidence type="ECO:0000256" key="1">
    <source>
        <dbReference type="ARBA" id="ARBA00004141"/>
    </source>
</evidence>
<dbReference type="PANTHER" id="PTHR11616:SF309">
    <property type="entry name" value="TRANSPORTER"/>
    <property type="match status" value="1"/>
</dbReference>
<dbReference type="Pfam" id="PF00209">
    <property type="entry name" value="SNF"/>
    <property type="match status" value="1"/>
</dbReference>
<evidence type="ECO:0000313" key="7">
    <source>
        <dbReference type="Proteomes" id="UP000694865"/>
    </source>
</evidence>
<feature type="transmembrane region" description="Helical" evidence="6">
    <location>
        <begin position="235"/>
        <end position="259"/>
    </location>
</feature>
<dbReference type="PANTHER" id="PTHR11616">
    <property type="entry name" value="SODIUM/CHLORIDE DEPENDENT TRANSPORTER"/>
    <property type="match status" value="1"/>
</dbReference>
<feature type="transmembrane region" description="Helical" evidence="6">
    <location>
        <begin position="161"/>
        <end position="179"/>
    </location>
</feature>
<dbReference type="PROSITE" id="PS50267">
    <property type="entry name" value="NA_NEUROTRAN_SYMP_3"/>
    <property type="match status" value="1"/>
</dbReference>
<accession>A0ABM0MCA3</accession>
<dbReference type="Proteomes" id="UP000694865">
    <property type="component" value="Unplaced"/>
</dbReference>
<keyword evidence="4 6" id="KW-1133">Transmembrane helix</keyword>
<keyword evidence="7" id="KW-1185">Reference proteome</keyword>
<feature type="transmembrane region" description="Helical" evidence="6">
    <location>
        <begin position="191"/>
        <end position="215"/>
    </location>
</feature>
<keyword evidence="5 6" id="KW-0472">Membrane</keyword>
<evidence type="ECO:0000256" key="2">
    <source>
        <dbReference type="ARBA" id="ARBA00022448"/>
    </source>
</evidence>
<evidence type="ECO:0000256" key="6">
    <source>
        <dbReference type="SAM" id="Phobius"/>
    </source>
</evidence>
<keyword evidence="3 6" id="KW-0812">Transmembrane</keyword>
<evidence type="ECO:0000256" key="5">
    <source>
        <dbReference type="ARBA" id="ARBA00023136"/>
    </source>
</evidence>
<dbReference type="GeneID" id="102807870"/>
<dbReference type="InterPro" id="IPR000175">
    <property type="entry name" value="Na/ntran_symport"/>
</dbReference>
<dbReference type="SUPFAM" id="SSF161070">
    <property type="entry name" value="SNF-like"/>
    <property type="match status" value="1"/>
</dbReference>
<reference evidence="8" key="1">
    <citation type="submission" date="2025-08" db="UniProtKB">
        <authorList>
            <consortium name="RefSeq"/>
        </authorList>
    </citation>
    <scope>IDENTIFICATION</scope>
    <source>
        <tissue evidence="8">Testes</tissue>
    </source>
</reference>
<comment type="subcellular location">
    <subcellularLocation>
        <location evidence="1">Membrane</location>
        <topology evidence="1">Multi-pass membrane protein</topology>
    </subcellularLocation>
</comment>
<evidence type="ECO:0000313" key="8">
    <source>
        <dbReference type="RefSeq" id="XP_006817644.1"/>
    </source>
</evidence>
<feature type="non-terminal residue" evidence="8">
    <location>
        <position position="326"/>
    </location>
</feature>
<gene>
    <name evidence="8" type="primary">LOC102807870</name>
</gene>
<protein>
    <submittedName>
        <fullName evidence="8">Sodium- and chloride-dependent GABA transporter 3-like</fullName>
    </submittedName>
</protein>
<evidence type="ECO:0000256" key="3">
    <source>
        <dbReference type="ARBA" id="ARBA00022692"/>
    </source>
</evidence>
<dbReference type="PRINTS" id="PR00176">
    <property type="entry name" value="NANEUSMPORT"/>
</dbReference>
<organism evidence="7 8">
    <name type="scientific">Saccoglossus kowalevskii</name>
    <name type="common">Acorn worm</name>
    <dbReference type="NCBI Taxonomy" id="10224"/>
    <lineage>
        <taxon>Eukaryota</taxon>
        <taxon>Metazoa</taxon>
        <taxon>Hemichordata</taxon>
        <taxon>Enteropneusta</taxon>
        <taxon>Harrimaniidae</taxon>
        <taxon>Saccoglossus</taxon>
    </lineage>
</organism>
<name>A0ABM0MCA3_SACKO</name>
<sequence length="326" mass="36624">AFLIPYIICMVFAGIPLFFLEVSLGQFMSRGGIMCWKICPLFQAPWYWPYWLVQPAWYWPYWLVQSSWHWSYTGLFKHPGTGHTGWFNWPGTGHTGWFNCPGTGHILAGSAALVLAKLASSTALVLVIYWLVQAPWLIIFYDYRFNVLQITDDIKDIGGMRWELAGCLLLAWVICYLCIFKGVKSTGKVVYFTATFPYIMITILLVRGVTLPGAVDGIKFYLIPKWERLLDGKVWIDAGTQIFFSYAVGLGALTALGSYNKFFFFIIRDGIIIACINSITSFYAGFAIFSILGFMAYEQGVAVDEVVDSGPGLAFLAYPKAVSLLP</sequence>
<feature type="transmembrane region" description="Helical" evidence="6">
    <location>
        <begin position="6"/>
        <end position="24"/>
    </location>
</feature>
<feature type="transmembrane region" description="Helical" evidence="6">
    <location>
        <begin position="271"/>
        <end position="297"/>
    </location>
</feature>
<keyword evidence="2" id="KW-0813">Transport</keyword>
<proteinExistence type="predicted"/>
<feature type="transmembrane region" description="Helical" evidence="6">
    <location>
        <begin position="123"/>
        <end position="141"/>
    </location>
</feature>
<evidence type="ECO:0000256" key="4">
    <source>
        <dbReference type="ARBA" id="ARBA00022989"/>
    </source>
</evidence>